<gene>
    <name evidence="2" type="ORF">CFP56_019804</name>
</gene>
<sequence>MESPVKEDNDCPFPESIWQAVFAAVALIFATLNKVEPRIEQHYNLIDKWKAQYNNFIDKWQDYNKQARNYNLGKGVGSNDIMTPIVETKCIDLNSGTQGSE</sequence>
<keyword evidence="1" id="KW-0812">Transmembrane</keyword>
<feature type="transmembrane region" description="Helical" evidence="1">
    <location>
        <begin position="16"/>
        <end position="32"/>
    </location>
</feature>
<name>A0AAW0LZH6_QUESU</name>
<organism evidence="2">
    <name type="scientific">Quercus suber</name>
    <name type="common">Cork oak</name>
    <dbReference type="NCBI Taxonomy" id="58331"/>
    <lineage>
        <taxon>Eukaryota</taxon>
        <taxon>Viridiplantae</taxon>
        <taxon>Streptophyta</taxon>
        <taxon>Embryophyta</taxon>
        <taxon>Tracheophyta</taxon>
        <taxon>Spermatophyta</taxon>
        <taxon>Magnoliopsida</taxon>
        <taxon>eudicotyledons</taxon>
        <taxon>Gunneridae</taxon>
        <taxon>Pentapetalae</taxon>
        <taxon>rosids</taxon>
        <taxon>fabids</taxon>
        <taxon>Fagales</taxon>
        <taxon>Fagaceae</taxon>
        <taxon>Quercus</taxon>
    </lineage>
</organism>
<dbReference type="EMBL" id="PKMF04000030">
    <property type="protein sequence ID" value="KAK7857072.1"/>
    <property type="molecule type" value="Genomic_DNA"/>
</dbReference>
<keyword evidence="1" id="KW-0472">Membrane</keyword>
<proteinExistence type="predicted"/>
<comment type="caution">
    <text evidence="2">The sequence shown here is derived from an EMBL/GenBank/DDBJ whole genome shotgun (WGS) entry which is preliminary data.</text>
</comment>
<accession>A0AAW0LZH6</accession>
<evidence type="ECO:0000256" key="1">
    <source>
        <dbReference type="SAM" id="Phobius"/>
    </source>
</evidence>
<protein>
    <submittedName>
        <fullName evidence="2">Uncharacterized protein</fullName>
    </submittedName>
</protein>
<keyword evidence="1" id="KW-1133">Transmembrane helix</keyword>
<reference evidence="2" key="3">
    <citation type="submission" date="2023-07" db="EMBL/GenBank/DDBJ databases">
        <title>An improved reference 1 genome and first organelle genomes of Quercus suber.</title>
        <authorList>
            <consortium name="Genosuber Consortium"/>
            <person name="Usie A."/>
            <person name="Serra O."/>
            <person name="Barros P."/>
        </authorList>
    </citation>
    <scope>NUCLEOTIDE SEQUENCE</scope>
    <source>
        <strain evidence="2">HL8</strain>
        <tissue evidence="2">Leaves</tissue>
    </source>
</reference>
<reference evidence="2" key="2">
    <citation type="journal article" date="2018" name="Sci. Data">
        <title>The draft genome sequence of cork oak.</title>
        <authorList>
            <person name="Ramos A.M."/>
            <person name="Usie A."/>
            <person name="Barbosa P."/>
            <person name="Barros P.M."/>
            <person name="Capote T."/>
            <person name="Chaves I."/>
            <person name="Simoes F."/>
            <person name="Abreu I."/>
            <person name="Carrasquinho I."/>
            <person name="Faro C."/>
            <person name="Guimaraes J.B."/>
            <person name="Mendonca D."/>
            <person name="Nobrega F."/>
            <person name="Rodrigues L."/>
            <person name="Saibo N.J.M."/>
            <person name="Varela M.C."/>
            <person name="Egas C."/>
            <person name="Matos J."/>
            <person name="Miguel C.M."/>
            <person name="Oliveira M.M."/>
            <person name="Ricardo C.P."/>
            <person name="Goncalves S."/>
        </authorList>
    </citation>
    <scope>NUCLEOTIDE SEQUENCE [LARGE SCALE GENOMIC DNA]</scope>
    <source>
        <strain evidence="2">HL8</strain>
    </source>
</reference>
<evidence type="ECO:0000313" key="2">
    <source>
        <dbReference type="EMBL" id="KAK7857072.1"/>
    </source>
</evidence>
<dbReference type="AlphaFoldDB" id="A0AAW0LZH6"/>
<reference evidence="2" key="1">
    <citation type="submission" date="2017-12" db="EMBL/GenBank/DDBJ databases">
        <authorList>
            <person name="Barbosa P."/>
            <person name="Usie A."/>
            <person name="Ramos A.M."/>
        </authorList>
    </citation>
    <scope>NUCLEOTIDE SEQUENCE</scope>
    <source>
        <strain evidence="2">HL8</strain>
        <tissue evidence="2">Leaves</tissue>
    </source>
</reference>